<accession>A0A5B7BT88</accession>
<sequence length="212" mass="22928">MEDKQFVPFISPPSLSSASFSVRQSDPPPSFSRTKSEVGVDLQDVLAAAQAAADSAERAAAAARSAASLAQVRISELVKKKSDEIADSGSENPFHADTCQPAMTDSPHLDHQNSGDSDGVSNSPILHQEPENYRGQHSSNLPSYDDPEVEFDSPLSNDHVLGHDSAYHQPQRLPSMDEETCFSYPNLFKSQDSNLGSGVHSFTDNSRSTHEL</sequence>
<evidence type="ECO:0000313" key="2">
    <source>
        <dbReference type="EMBL" id="MPA70293.1"/>
    </source>
</evidence>
<feature type="region of interest" description="Disordered" evidence="1">
    <location>
        <begin position="82"/>
        <end position="165"/>
    </location>
</feature>
<dbReference type="AlphaFoldDB" id="A0A5B7BT88"/>
<feature type="compositionally biased region" description="Polar residues" evidence="1">
    <location>
        <begin position="192"/>
        <end position="206"/>
    </location>
</feature>
<reference evidence="2" key="1">
    <citation type="submission" date="2019-08" db="EMBL/GenBank/DDBJ databases">
        <title>Reference gene set and small RNA set construction with multiple tissues from Davidia involucrata Baill.</title>
        <authorList>
            <person name="Yang H."/>
            <person name="Zhou C."/>
            <person name="Li G."/>
            <person name="Wang J."/>
            <person name="Gao P."/>
            <person name="Wang M."/>
            <person name="Wang R."/>
            <person name="Zhao Y."/>
        </authorList>
    </citation>
    <scope>NUCLEOTIDE SEQUENCE</scope>
    <source>
        <tissue evidence="2">Mixed with DoveR01_LX</tissue>
    </source>
</reference>
<name>A0A5B7BT88_DAVIN</name>
<feature type="compositionally biased region" description="Polar residues" evidence="1">
    <location>
        <begin position="114"/>
        <end position="125"/>
    </location>
</feature>
<gene>
    <name evidence="2" type="ORF">Din_039734</name>
</gene>
<feature type="region of interest" description="Disordered" evidence="1">
    <location>
        <begin position="192"/>
        <end position="212"/>
    </location>
</feature>
<proteinExistence type="predicted"/>
<feature type="region of interest" description="Disordered" evidence="1">
    <location>
        <begin position="1"/>
        <end position="37"/>
    </location>
</feature>
<evidence type="ECO:0000256" key="1">
    <source>
        <dbReference type="SAM" id="MobiDB-lite"/>
    </source>
</evidence>
<organism evidence="2">
    <name type="scientific">Davidia involucrata</name>
    <name type="common">Dove tree</name>
    <dbReference type="NCBI Taxonomy" id="16924"/>
    <lineage>
        <taxon>Eukaryota</taxon>
        <taxon>Viridiplantae</taxon>
        <taxon>Streptophyta</taxon>
        <taxon>Embryophyta</taxon>
        <taxon>Tracheophyta</taxon>
        <taxon>Spermatophyta</taxon>
        <taxon>Magnoliopsida</taxon>
        <taxon>eudicotyledons</taxon>
        <taxon>Gunneridae</taxon>
        <taxon>Pentapetalae</taxon>
        <taxon>asterids</taxon>
        <taxon>Cornales</taxon>
        <taxon>Nyssaceae</taxon>
        <taxon>Davidia</taxon>
    </lineage>
</organism>
<dbReference type="EMBL" id="GHES01039734">
    <property type="protein sequence ID" value="MPA70293.1"/>
    <property type="molecule type" value="Transcribed_RNA"/>
</dbReference>
<feature type="compositionally biased region" description="Low complexity" evidence="1">
    <location>
        <begin position="8"/>
        <end position="21"/>
    </location>
</feature>
<protein>
    <submittedName>
        <fullName evidence="2">Uncharacterized protein</fullName>
    </submittedName>
</protein>